<evidence type="ECO:0000256" key="1">
    <source>
        <dbReference type="SAM" id="MobiDB-lite"/>
    </source>
</evidence>
<protein>
    <submittedName>
        <fullName evidence="2">Uncharacterized protein</fullName>
    </submittedName>
</protein>
<evidence type="ECO:0000313" key="2">
    <source>
        <dbReference type="EMBL" id="PZG38859.1"/>
    </source>
</evidence>
<dbReference type="AlphaFoldDB" id="A0A2W2G8P3"/>
<gene>
    <name evidence="2" type="ORF">C1I98_24115</name>
</gene>
<proteinExistence type="predicted"/>
<organism evidence="2 3">
    <name type="scientific">Spongiactinospora gelatinilytica</name>
    <dbReference type="NCBI Taxonomy" id="2666298"/>
    <lineage>
        <taxon>Bacteria</taxon>
        <taxon>Bacillati</taxon>
        <taxon>Actinomycetota</taxon>
        <taxon>Actinomycetes</taxon>
        <taxon>Streptosporangiales</taxon>
        <taxon>Streptosporangiaceae</taxon>
        <taxon>Spongiactinospora</taxon>
    </lineage>
</organism>
<accession>A0A2W2G8P3</accession>
<evidence type="ECO:0000313" key="3">
    <source>
        <dbReference type="Proteomes" id="UP000248544"/>
    </source>
</evidence>
<sequence>MYKRQPPLRDQRPEDQPKVCRQQTITLHPGDLGHLDKFRQDLPYLTPAWAGTYRAVRANTEGINGRLKSFDLDLGEPKNRPAHGRVAQTLLIALIVTVANDNFLDAWRHTHQPEPAPSDTTTELDSQEVADPPIPAGKPPPGP</sequence>
<dbReference type="Proteomes" id="UP000248544">
    <property type="component" value="Unassembled WGS sequence"/>
</dbReference>
<reference evidence="2 3" key="1">
    <citation type="submission" date="2018-01" db="EMBL/GenBank/DDBJ databases">
        <title>Draft genome sequence of Sphaerisporangium sp. 7K107.</title>
        <authorList>
            <person name="Sahin N."/>
            <person name="Saygin H."/>
            <person name="Ay H."/>
        </authorList>
    </citation>
    <scope>NUCLEOTIDE SEQUENCE [LARGE SCALE GENOMIC DNA]</scope>
    <source>
        <strain evidence="2 3">7K107</strain>
    </source>
</reference>
<name>A0A2W2G8P3_9ACTN</name>
<feature type="region of interest" description="Disordered" evidence="1">
    <location>
        <begin position="108"/>
        <end position="143"/>
    </location>
</feature>
<keyword evidence="3" id="KW-1185">Reference proteome</keyword>
<comment type="caution">
    <text evidence="2">The sequence shown here is derived from an EMBL/GenBank/DDBJ whole genome shotgun (WGS) entry which is preliminary data.</text>
</comment>
<feature type="compositionally biased region" description="Pro residues" evidence="1">
    <location>
        <begin position="132"/>
        <end position="143"/>
    </location>
</feature>
<dbReference type="EMBL" id="POUA01000213">
    <property type="protein sequence ID" value="PZG38859.1"/>
    <property type="molecule type" value="Genomic_DNA"/>
</dbReference>